<keyword evidence="2" id="KW-0472">Membrane</keyword>
<feature type="transmembrane region" description="Helical" evidence="2">
    <location>
        <begin position="12"/>
        <end position="32"/>
    </location>
</feature>
<dbReference type="Proteomes" id="UP000337909">
    <property type="component" value="Unassembled WGS sequence"/>
</dbReference>
<evidence type="ECO:0000256" key="1">
    <source>
        <dbReference type="SAM" id="MobiDB-lite"/>
    </source>
</evidence>
<accession>A0A5E7CT96</accession>
<gene>
    <name evidence="3" type="ORF">PS691_03190</name>
</gene>
<sequence>MTTSAHKSRSGCLWLLLVPLLPLVIYLGWISILPTATVHYSKNGKEDLKYIWNVQHRIYKGDMPPGGAFSDHGVLFPDENFFMMVEWWGENVRHHCVRITPKWPNTHIYLDANGDIDSSEGSGTDIDRLKPCPGGSFDP</sequence>
<organism evidence="3 4">
    <name type="scientific">Pseudomonas fluorescens</name>
    <dbReference type="NCBI Taxonomy" id="294"/>
    <lineage>
        <taxon>Bacteria</taxon>
        <taxon>Pseudomonadati</taxon>
        <taxon>Pseudomonadota</taxon>
        <taxon>Gammaproteobacteria</taxon>
        <taxon>Pseudomonadales</taxon>
        <taxon>Pseudomonadaceae</taxon>
        <taxon>Pseudomonas</taxon>
    </lineage>
</organism>
<dbReference type="AlphaFoldDB" id="A0A5E7CT96"/>
<evidence type="ECO:0000313" key="3">
    <source>
        <dbReference type="EMBL" id="VVO08253.1"/>
    </source>
</evidence>
<name>A0A5E7CT96_PSEFL</name>
<reference evidence="3 4" key="1">
    <citation type="submission" date="2019-09" db="EMBL/GenBank/DDBJ databases">
        <authorList>
            <person name="Chandra G."/>
            <person name="Truman W A."/>
        </authorList>
    </citation>
    <scope>NUCLEOTIDE SEQUENCE [LARGE SCALE GENOMIC DNA]</scope>
    <source>
        <strain evidence="3">PS691</strain>
    </source>
</reference>
<dbReference type="EMBL" id="CABVHQ010000030">
    <property type="protein sequence ID" value="VVO08253.1"/>
    <property type="molecule type" value="Genomic_DNA"/>
</dbReference>
<feature type="region of interest" description="Disordered" evidence="1">
    <location>
        <begin position="120"/>
        <end position="139"/>
    </location>
</feature>
<keyword evidence="2" id="KW-0812">Transmembrane</keyword>
<protein>
    <submittedName>
        <fullName evidence="3">Uncharacterized protein</fullName>
    </submittedName>
</protein>
<evidence type="ECO:0000256" key="2">
    <source>
        <dbReference type="SAM" id="Phobius"/>
    </source>
</evidence>
<keyword evidence="2" id="KW-1133">Transmembrane helix</keyword>
<dbReference type="RefSeq" id="WP_224788237.1">
    <property type="nucleotide sequence ID" value="NZ_CABVHQ010000030.1"/>
</dbReference>
<proteinExistence type="predicted"/>
<evidence type="ECO:0000313" key="4">
    <source>
        <dbReference type="Proteomes" id="UP000337909"/>
    </source>
</evidence>